<dbReference type="Gene3D" id="1.20.950.20">
    <property type="entry name" value="Transmembrane di-heme cytochromes, Chain C"/>
    <property type="match status" value="1"/>
</dbReference>
<dbReference type="OrthoDB" id="9788113at2"/>
<keyword evidence="8" id="KW-0479">Metal-binding</keyword>
<protein>
    <recommendedName>
        <fullName evidence="19">Nitrate reductase-like protein NarX</fullName>
    </recommendedName>
</protein>
<feature type="binding site" description="axial binding residue" evidence="20">
    <location>
        <position position="66"/>
    </location>
    <ligand>
        <name>heme b</name>
        <dbReference type="ChEBI" id="CHEBI:60344"/>
        <label>2</label>
    </ligand>
    <ligandPart>
        <name>Fe</name>
        <dbReference type="ChEBI" id="CHEBI:18248"/>
    </ligandPart>
</feature>
<dbReference type="GO" id="GO:0020037">
    <property type="term" value="F:heme binding"/>
    <property type="evidence" value="ECO:0007669"/>
    <property type="project" value="TreeGrafter"/>
</dbReference>
<evidence type="ECO:0000256" key="15">
    <source>
        <dbReference type="ARBA" id="ARBA00056200"/>
    </source>
</evidence>
<dbReference type="SUPFAM" id="SSF103501">
    <property type="entry name" value="Respiratory nitrate reductase 1 gamma chain"/>
    <property type="match status" value="1"/>
</dbReference>
<organism evidence="23 24">
    <name type="scientific">Peptidiphaga gingivicola</name>
    <dbReference type="NCBI Taxonomy" id="2741497"/>
    <lineage>
        <taxon>Bacteria</taxon>
        <taxon>Bacillati</taxon>
        <taxon>Actinomycetota</taxon>
        <taxon>Actinomycetes</taxon>
        <taxon>Actinomycetales</taxon>
        <taxon>Actinomycetaceae</taxon>
        <taxon>Peptidiphaga</taxon>
    </lineage>
</organism>
<dbReference type="PANTHER" id="PTHR30598">
    <property type="entry name" value="NITRATE REDUCTASE PRIVATE CHAPERONE, REDOX ENZYME MATURATION PROTEIN REMP FAMILY"/>
    <property type="match status" value="1"/>
</dbReference>
<keyword evidence="14 21" id="KW-0472">Membrane</keyword>
<proteinExistence type="inferred from homology"/>
<dbReference type="AlphaFoldDB" id="A0A179B5C7"/>
<keyword evidence="24" id="KW-1185">Reference proteome</keyword>
<evidence type="ECO:0000256" key="13">
    <source>
        <dbReference type="ARBA" id="ARBA00023063"/>
    </source>
</evidence>
<evidence type="ECO:0000256" key="2">
    <source>
        <dbReference type="ARBA" id="ARBA00001970"/>
    </source>
</evidence>
<evidence type="ECO:0000256" key="5">
    <source>
        <dbReference type="ARBA" id="ARBA00022475"/>
    </source>
</evidence>
<comment type="similarity">
    <text evidence="18">In the N-terminal section; belongs to the nitrate reductase alpha subunit family.</text>
</comment>
<dbReference type="InterPro" id="IPR023234">
    <property type="entry name" value="NarG-like_domain"/>
</dbReference>
<dbReference type="GO" id="GO:0009325">
    <property type="term" value="C:nitrate reductase complex"/>
    <property type="evidence" value="ECO:0007669"/>
    <property type="project" value="InterPro"/>
</dbReference>
<evidence type="ECO:0000256" key="4">
    <source>
        <dbReference type="ARBA" id="ARBA00022448"/>
    </source>
</evidence>
<feature type="binding site" description="axial binding residue" evidence="20">
    <location>
        <position position="208"/>
    </location>
    <ligand>
        <name>heme b</name>
        <dbReference type="ChEBI" id="CHEBI:60344"/>
        <label>1</label>
    </ligand>
    <ligandPart>
        <name>Fe</name>
        <dbReference type="ChEBI" id="CHEBI:18248"/>
    </ligandPart>
</feature>
<dbReference type="GO" id="GO:0009055">
    <property type="term" value="F:electron transfer activity"/>
    <property type="evidence" value="ECO:0007669"/>
    <property type="project" value="TreeGrafter"/>
</dbReference>
<comment type="cofactor">
    <cofactor evidence="1">
        <name>Mo-bis(molybdopterin guanine dinucleotide)</name>
        <dbReference type="ChEBI" id="CHEBI:60539"/>
    </cofactor>
</comment>
<name>A0A179B5C7_9ACTO</name>
<evidence type="ECO:0000256" key="9">
    <source>
        <dbReference type="ARBA" id="ARBA00022982"/>
    </source>
</evidence>
<accession>A0A179B5C7</accession>
<dbReference type="GO" id="GO:0042128">
    <property type="term" value="P:nitrate assimilation"/>
    <property type="evidence" value="ECO:0007669"/>
    <property type="project" value="UniProtKB-KW"/>
</dbReference>
<comment type="similarity">
    <text evidence="17">In the C-terminal section; belongs to the nitrate reductase gamma subunit family.</text>
</comment>
<feature type="binding site" description="axial binding residue" evidence="20">
    <location>
        <position position="56"/>
    </location>
    <ligand>
        <name>heme b</name>
        <dbReference type="ChEBI" id="CHEBI:60344"/>
        <label>1</label>
    </ligand>
    <ligandPart>
        <name>Fe</name>
        <dbReference type="ChEBI" id="CHEBI:18248"/>
    </ligandPart>
</feature>
<dbReference type="GO" id="GO:0046872">
    <property type="term" value="F:metal ion binding"/>
    <property type="evidence" value="ECO:0007669"/>
    <property type="project" value="UniProtKB-KW"/>
</dbReference>
<evidence type="ECO:0000256" key="11">
    <source>
        <dbReference type="ARBA" id="ARBA00023002"/>
    </source>
</evidence>
<comment type="similarity">
    <text evidence="16">In the central section; belongs to the NarJ/NarW family.</text>
</comment>
<feature type="transmembrane region" description="Helical" evidence="21">
    <location>
        <begin position="185"/>
        <end position="203"/>
    </location>
</feature>
<feature type="transmembrane region" description="Helical" evidence="21">
    <location>
        <begin position="86"/>
        <end position="111"/>
    </location>
</feature>
<dbReference type="STRING" id="1823756.A4H34_05560"/>
<keyword evidence="12 20" id="KW-0408">Iron</keyword>
<evidence type="ECO:0000256" key="1">
    <source>
        <dbReference type="ARBA" id="ARBA00001942"/>
    </source>
</evidence>
<dbReference type="InterPro" id="IPR051936">
    <property type="entry name" value="Heme-iron_electron_transfer"/>
</dbReference>
<evidence type="ECO:0000256" key="20">
    <source>
        <dbReference type="PIRSR" id="PIRSR603816-1"/>
    </source>
</evidence>
<comment type="cofactor">
    <cofactor evidence="2">
        <name>heme b</name>
        <dbReference type="ChEBI" id="CHEBI:60344"/>
    </cofactor>
</comment>
<evidence type="ECO:0000256" key="19">
    <source>
        <dbReference type="ARBA" id="ARBA00071287"/>
    </source>
</evidence>
<keyword evidence="13" id="KW-0534">Nitrate assimilation</keyword>
<dbReference type="Pfam" id="PF02665">
    <property type="entry name" value="Nitrate_red_gam"/>
    <property type="match status" value="1"/>
</dbReference>
<keyword evidence="10 21" id="KW-1133">Transmembrane helix</keyword>
<dbReference type="InterPro" id="IPR003816">
    <property type="entry name" value="Nitrate_red_gam"/>
</dbReference>
<keyword evidence="5" id="KW-1003">Cell membrane</keyword>
<evidence type="ECO:0000256" key="3">
    <source>
        <dbReference type="ARBA" id="ARBA00004651"/>
    </source>
</evidence>
<evidence type="ECO:0000256" key="6">
    <source>
        <dbReference type="ARBA" id="ARBA00022617"/>
    </source>
</evidence>
<feature type="binding site" description="axial binding residue" evidence="20">
    <location>
        <position position="190"/>
    </location>
    <ligand>
        <name>heme b</name>
        <dbReference type="ChEBI" id="CHEBI:60344"/>
        <label>1</label>
    </ligand>
    <ligandPart>
        <name>Fe</name>
        <dbReference type="ChEBI" id="CHEBI:18248"/>
    </ligandPart>
</feature>
<keyword evidence="9" id="KW-0249">Electron transport</keyword>
<dbReference type="RefSeq" id="WP_009199163.1">
    <property type="nucleotide sequence ID" value="NZ_LVZK01000001.1"/>
</dbReference>
<keyword evidence="7 21" id="KW-0812">Transmembrane</keyword>
<dbReference type="EMBL" id="LVZK01000001">
    <property type="protein sequence ID" value="OAP86595.1"/>
    <property type="molecule type" value="Genomic_DNA"/>
</dbReference>
<feature type="transmembrane region" description="Helical" evidence="21">
    <location>
        <begin position="131"/>
        <end position="151"/>
    </location>
</feature>
<gene>
    <name evidence="23" type="ORF">A4H34_05560</name>
</gene>
<keyword evidence="11" id="KW-0560">Oxidoreductase</keyword>
<evidence type="ECO:0000256" key="21">
    <source>
        <dbReference type="SAM" id="Phobius"/>
    </source>
</evidence>
<feature type="transmembrane region" description="Helical" evidence="21">
    <location>
        <begin position="6"/>
        <end position="26"/>
    </location>
</feature>
<evidence type="ECO:0000256" key="16">
    <source>
        <dbReference type="ARBA" id="ARBA00061095"/>
    </source>
</evidence>
<dbReference type="InterPro" id="IPR036197">
    <property type="entry name" value="NarG-like_sf"/>
</dbReference>
<evidence type="ECO:0000256" key="14">
    <source>
        <dbReference type="ARBA" id="ARBA00023136"/>
    </source>
</evidence>
<evidence type="ECO:0000313" key="24">
    <source>
        <dbReference type="Proteomes" id="UP000078368"/>
    </source>
</evidence>
<dbReference type="PANTHER" id="PTHR30598:SF3">
    <property type="entry name" value="RESPIRATORY NITRATE REDUCTASE 1 GAMMA CHAIN"/>
    <property type="match status" value="1"/>
</dbReference>
<dbReference type="GO" id="GO:0005886">
    <property type="term" value="C:plasma membrane"/>
    <property type="evidence" value="ECO:0007669"/>
    <property type="project" value="UniProtKB-SubCell"/>
</dbReference>
<evidence type="ECO:0000256" key="17">
    <source>
        <dbReference type="ARBA" id="ARBA00061196"/>
    </source>
</evidence>
<evidence type="ECO:0000313" key="23">
    <source>
        <dbReference type="EMBL" id="OAP86595.1"/>
    </source>
</evidence>
<keyword evidence="6 20" id="KW-0349">Heme</keyword>
<evidence type="ECO:0000256" key="8">
    <source>
        <dbReference type="ARBA" id="ARBA00022723"/>
    </source>
</evidence>
<dbReference type="FunFam" id="1.20.950.20:FF:000001">
    <property type="entry name" value="Respiratory nitrate reductase subunit gamma"/>
    <property type="match status" value="1"/>
</dbReference>
<dbReference type="GO" id="GO:0008940">
    <property type="term" value="F:nitrate reductase activity"/>
    <property type="evidence" value="ECO:0007669"/>
    <property type="project" value="InterPro"/>
</dbReference>
<sequence>MTVLDALLWVALPYVSFVLLVAGLVWRYRSDQYGWTSRSSEWNEKAILRWSSPLFHIGVLCVAAGHIVGLAVPASWTEAFGVSQHMYHLGATVLGSVAALMTIVGLAGLIYRRFVVKSVRLATTRNDIVTYVLLTIPIVLGTVATVSSQIFGGHEGYDYRETISPWFRSIFTFSPKPELMLDVPMAFKLHVVAGLLLFCVWPFTRLVHVVSAPVGYLTRPQVVYRSRDRAKPVSRPRGW</sequence>
<keyword evidence="4" id="KW-0813">Transport</keyword>
<comment type="subcellular location">
    <subcellularLocation>
        <location evidence="3">Cell membrane</location>
        <topology evidence="3">Multi-pass membrane protein</topology>
    </subcellularLocation>
</comment>
<dbReference type="GO" id="GO:0019645">
    <property type="term" value="P:anaerobic electron transport chain"/>
    <property type="evidence" value="ECO:0007669"/>
    <property type="project" value="TreeGrafter"/>
</dbReference>
<evidence type="ECO:0000256" key="12">
    <source>
        <dbReference type="ARBA" id="ARBA00023004"/>
    </source>
</evidence>
<feature type="domain" description="NarG-like" evidence="22">
    <location>
        <begin position="6"/>
        <end position="227"/>
    </location>
</feature>
<feature type="transmembrane region" description="Helical" evidence="21">
    <location>
        <begin position="47"/>
        <end position="74"/>
    </location>
</feature>
<evidence type="ECO:0000256" key="10">
    <source>
        <dbReference type="ARBA" id="ARBA00022989"/>
    </source>
</evidence>
<evidence type="ECO:0000256" key="7">
    <source>
        <dbReference type="ARBA" id="ARBA00022692"/>
    </source>
</evidence>
<comment type="caution">
    <text evidence="23">The sequence shown here is derived from an EMBL/GenBank/DDBJ whole genome shotgun (WGS) entry which is preliminary data.</text>
</comment>
<evidence type="ECO:0000259" key="22">
    <source>
        <dbReference type="Pfam" id="PF02665"/>
    </source>
</evidence>
<dbReference type="NCBIfam" id="TIGR00351">
    <property type="entry name" value="narI"/>
    <property type="match status" value="1"/>
</dbReference>
<dbReference type="Proteomes" id="UP000078368">
    <property type="component" value="Unassembled WGS sequence"/>
</dbReference>
<evidence type="ECO:0000256" key="18">
    <source>
        <dbReference type="ARBA" id="ARBA00061480"/>
    </source>
</evidence>
<reference evidence="23 24" key="1">
    <citation type="submission" date="2016-04" db="EMBL/GenBank/DDBJ databases">
        <title>Peptidophaga gingivicola gen. nov., sp. nov., isolated from human subgingival plaque.</title>
        <authorList>
            <person name="Beall C.J."/>
            <person name="Mokrzan E.M."/>
            <person name="Griffen A.L."/>
            <person name="Leys E.J."/>
        </authorList>
    </citation>
    <scope>NUCLEOTIDE SEQUENCE [LARGE SCALE GENOMIC DNA]</scope>
    <source>
        <strain evidence="23 24">BA112</strain>
    </source>
</reference>
<comment type="function">
    <text evidence="15">Does not seem to have nitrate reductase activity.</text>
</comment>